<dbReference type="Gene3D" id="1.10.357.40">
    <property type="entry name" value="YbiA-like"/>
    <property type="match status" value="1"/>
</dbReference>
<dbReference type="InterPro" id="IPR025475">
    <property type="entry name" value="DUF4326"/>
</dbReference>
<dbReference type="InterPro" id="IPR000387">
    <property type="entry name" value="Tyr_Pase_dom"/>
</dbReference>
<dbReference type="InterPro" id="IPR029021">
    <property type="entry name" value="Prot-tyrosine_phosphatase-like"/>
</dbReference>
<accession>A0A481YXL4</accession>
<feature type="domain" description="Tyrosine specific protein phosphatases" evidence="2">
    <location>
        <begin position="283"/>
        <end position="361"/>
    </location>
</feature>
<dbReference type="PROSITE" id="PS50056">
    <property type="entry name" value="TYR_PHOSPHATASE_2"/>
    <property type="match status" value="1"/>
</dbReference>
<proteinExistence type="predicted"/>
<dbReference type="InterPro" id="IPR057023">
    <property type="entry name" value="PTP-SAK"/>
</dbReference>
<evidence type="ECO:0000256" key="1">
    <source>
        <dbReference type="ARBA" id="ARBA00022801"/>
    </source>
</evidence>
<dbReference type="Pfam" id="PF14216">
    <property type="entry name" value="DUF4326"/>
    <property type="match status" value="1"/>
</dbReference>
<dbReference type="Pfam" id="PF08719">
    <property type="entry name" value="NADAR"/>
    <property type="match status" value="1"/>
</dbReference>
<gene>
    <name evidence="3" type="ORF">LCMAC201_04560</name>
</gene>
<dbReference type="EMBL" id="MK500357">
    <property type="protein sequence ID" value="QBK87545.1"/>
    <property type="molecule type" value="Genomic_DNA"/>
</dbReference>
<dbReference type="GO" id="GO:0016791">
    <property type="term" value="F:phosphatase activity"/>
    <property type="evidence" value="ECO:0007669"/>
    <property type="project" value="UniProtKB-ARBA"/>
</dbReference>
<dbReference type="SUPFAM" id="SSF52799">
    <property type="entry name" value="(Phosphotyrosine protein) phosphatases II"/>
    <property type="match status" value="1"/>
</dbReference>
<sequence length="494" mass="55712">MTSILFYGEKEPYYEFSNFYRALITVDGIQYPSTEYYYQAQKFMGPEASAADLAYAEMVRAVNTSNKAYYLAKQLARGGYAVTWYVSKDDKTLLNELIKKSKQDKVKMRSDWENVKDQVMRKAVWAKFTQHPKLRQLLIDTKDAHIAENSPRDSYWGLGQDGDGENMLGQILAEVRAFLSGKFPDAPTVTSNWIVPGYILASAYPGAPDPEDHVQVVDALLNAPISLVLSLQEPHEEVGFNSYREIIAPGFKSEHPSFCEKVWSSRYKRPIILMRVPIKDHSDAYLDVLTDTLVRAVGKHYQLLVHCLGDKGRTGTVVAVMLGKMYGMSAEDTFALLAASFKSRVERGKYPGMPQTKVQFDQVRTILDESSAPTSTETITEAPTVVCIKKDILKKKGYADLQDWLNKSINHVYIGRNMTFYVPGAVGSKWKNPFALKKYTLPEALAKYEQHVRDSPELMAALSELGGKVLGCWCKPNDCHGDVLVELYKEMMHD</sequence>
<dbReference type="CDD" id="cd15457">
    <property type="entry name" value="NADAR"/>
    <property type="match status" value="1"/>
</dbReference>
<name>A0A481YXL4_9VIRU</name>
<keyword evidence="1" id="KW-0378">Hydrolase</keyword>
<evidence type="ECO:0000259" key="2">
    <source>
        <dbReference type="PROSITE" id="PS50056"/>
    </source>
</evidence>
<dbReference type="Gene3D" id="3.90.190.10">
    <property type="entry name" value="Protein tyrosine phosphatase superfamily"/>
    <property type="match status" value="1"/>
</dbReference>
<dbReference type="CDD" id="cd14494">
    <property type="entry name" value="PTP_DSP_cys"/>
    <property type="match status" value="1"/>
</dbReference>
<protein>
    <submittedName>
        <fullName evidence="3">NADAR domain with protein tyrosine phosphatase</fullName>
    </submittedName>
</protein>
<evidence type="ECO:0000313" key="3">
    <source>
        <dbReference type="EMBL" id="QBK87545.1"/>
    </source>
</evidence>
<dbReference type="Pfam" id="PF22784">
    <property type="entry name" value="PTP-SAK"/>
    <property type="match status" value="1"/>
</dbReference>
<reference evidence="3" key="1">
    <citation type="journal article" date="2019" name="MBio">
        <title>Virus Genomes from Deep Sea Sediments Expand the Ocean Megavirome and Support Independent Origins of Viral Gigantism.</title>
        <authorList>
            <person name="Backstrom D."/>
            <person name="Yutin N."/>
            <person name="Jorgensen S.L."/>
            <person name="Dharamshi J."/>
            <person name="Homa F."/>
            <person name="Zaremba-Niedwiedzka K."/>
            <person name="Spang A."/>
            <person name="Wolf Y.I."/>
            <person name="Koonin E.V."/>
            <person name="Ettema T.J."/>
        </authorList>
    </citation>
    <scope>NUCLEOTIDE SEQUENCE</scope>
</reference>
<dbReference type="InterPro" id="IPR037238">
    <property type="entry name" value="YbiA-like_sf"/>
</dbReference>
<organism evidence="3">
    <name type="scientific">Marseillevirus LCMAC201</name>
    <dbReference type="NCBI Taxonomy" id="2506605"/>
    <lineage>
        <taxon>Viruses</taxon>
        <taxon>Varidnaviria</taxon>
        <taxon>Bamfordvirae</taxon>
        <taxon>Nucleocytoviricota</taxon>
        <taxon>Megaviricetes</taxon>
        <taxon>Pimascovirales</taxon>
        <taxon>Pimascovirales incertae sedis</taxon>
        <taxon>Marseilleviridae</taxon>
    </lineage>
</organism>
<dbReference type="InterPro" id="IPR012816">
    <property type="entry name" value="NADAR"/>
</dbReference>
<dbReference type="SUPFAM" id="SSF143990">
    <property type="entry name" value="YbiA-like"/>
    <property type="match status" value="1"/>
</dbReference>